<reference evidence="3" key="1">
    <citation type="submission" date="2021-02" db="EMBL/GenBank/DDBJ databases">
        <title>Natronoglycomyces albus gen. nov., sp. nov, a haloalkaliphilic actinobacterium from a soda solonchak soil.</title>
        <authorList>
            <person name="Sorokin D.Y."/>
            <person name="Khijniak T.V."/>
            <person name="Zakharycheva A.P."/>
            <person name="Boueva O.V."/>
            <person name="Ariskina E.V."/>
            <person name="Hahnke R.L."/>
            <person name="Bunk B."/>
            <person name="Sproer C."/>
            <person name="Schumann P."/>
            <person name="Evtushenko L.I."/>
            <person name="Kublanov I.V."/>
        </authorList>
    </citation>
    <scope>NUCLEOTIDE SEQUENCE</scope>
    <source>
        <strain evidence="3">DSM 106290</strain>
    </source>
</reference>
<proteinExistence type="predicted"/>
<dbReference type="KEGG" id="nav:JQS30_08420"/>
<name>A0A895XJW3_9ACTN</name>
<feature type="chain" id="PRO_5038712748" evidence="2">
    <location>
        <begin position="35"/>
        <end position="237"/>
    </location>
</feature>
<feature type="region of interest" description="Disordered" evidence="1">
    <location>
        <begin position="66"/>
        <end position="86"/>
    </location>
</feature>
<gene>
    <name evidence="3" type="ORF">JQS30_08420</name>
</gene>
<evidence type="ECO:0000256" key="1">
    <source>
        <dbReference type="SAM" id="MobiDB-lite"/>
    </source>
</evidence>
<dbReference type="Proteomes" id="UP000662939">
    <property type="component" value="Chromosome"/>
</dbReference>
<dbReference type="EMBL" id="CP070496">
    <property type="protein sequence ID" value="QSB03853.1"/>
    <property type="molecule type" value="Genomic_DNA"/>
</dbReference>
<organism evidence="3 4">
    <name type="scientific">Natronoglycomyces albus</name>
    <dbReference type="NCBI Taxonomy" id="2811108"/>
    <lineage>
        <taxon>Bacteria</taxon>
        <taxon>Bacillati</taxon>
        <taxon>Actinomycetota</taxon>
        <taxon>Actinomycetes</taxon>
        <taxon>Glycomycetales</taxon>
        <taxon>Glycomycetaceae</taxon>
        <taxon>Natronoglycomyces</taxon>
    </lineage>
</organism>
<keyword evidence="2" id="KW-0732">Signal</keyword>
<protein>
    <submittedName>
        <fullName evidence="3">Uncharacterized protein</fullName>
    </submittedName>
</protein>
<sequence>MSWLYRNRSLMAGVGAALLATGTGSALVAAPVMAGEDREDVEASPIKSHSIDRGFVVAAAADGEGLLKSDDKSDEEDKGEDKPSKQDRLEAIADEVGFDKCQAGTALVVIETGRDMDMDDFAITIGLATVAQETNYRNLASSVVPESHEYDSCGGTGSDHDSVGIFQQRHTMGWGTVEELMDPEFQTRNFFERLDTFDYSNMALTDAAQRVQVSAHPTLYAKHEGQAKDILDAYKSA</sequence>
<evidence type="ECO:0000313" key="3">
    <source>
        <dbReference type="EMBL" id="QSB03853.1"/>
    </source>
</evidence>
<accession>A0A895XJW3</accession>
<feature type="signal peptide" evidence="2">
    <location>
        <begin position="1"/>
        <end position="34"/>
    </location>
</feature>
<keyword evidence="4" id="KW-1185">Reference proteome</keyword>
<evidence type="ECO:0000256" key="2">
    <source>
        <dbReference type="SAM" id="SignalP"/>
    </source>
</evidence>
<evidence type="ECO:0000313" key="4">
    <source>
        <dbReference type="Proteomes" id="UP000662939"/>
    </source>
</evidence>
<dbReference type="AlphaFoldDB" id="A0A895XJW3"/>
<dbReference type="RefSeq" id="WP_213169852.1">
    <property type="nucleotide sequence ID" value="NZ_CP070496.1"/>
</dbReference>